<gene>
    <name evidence="1" type="ORF">ENM84_02615</name>
</gene>
<dbReference type="EMBL" id="DRZI01000111">
    <property type="protein sequence ID" value="HHP81538.1"/>
    <property type="molecule type" value="Genomic_DNA"/>
</dbReference>
<protein>
    <submittedName>
        <fullName evidence="1">Uncharacterized protein</fullName>
    </submittedName>
</protein>
<accession>A0A7C5TFS9</accession>
<dbReference type="AlphaFoldDB" id="A0A7C5TFS9"/>
<comment type="caution">
    <text evidence="1">The sequence shown here is derived from an EMBL/GenBank/DDBJ whole genome shotgun (WGS) entry which is preliminary data.</text>
</comment>
<evidence type="ECO:0000313" key="1">
    <source>
        <dbReference type="EMBL" id="HHP81538.1"/>
    </source>
</evidence>
<name>A0A7C5TFS9_9CREN</name>
<reference evidence="1" key="1">
    <citation type="journal article" date="2020" name="mSystems">
        <title>Genome- and Community-Level Interaction Insights into Carbon Utilization and Element Cycling Functions of Hydrothermarchaeota in Hydrothermal Sediment.</title>
        <authorList>
            <person name="Zhou Z."/>
            <person name="Liu Y."/>
            <person name="Xu W."/>
            <person name="Pan J."/>
            <person name="Luo Z.H."/>
            <person name="Li M."/>
        </authorList>
    </citation>
    <scope>NUCLEOTIDE SEQUENCE [LARGE SCALE GENOMIC DNA]</scope>
    <source>
        <strain evidence="1">SpSt-1121</strain>
    </source>
</reference>
<proteinExistence type="predicted"/>
<organism evidence="1">
    <name type="scientific">Ignisphaera aggregans</name>
    <dbReference type="NCBI Taxonomy" id="334771"/>
    <lineage>
        <taxon>Archaea</taxon>
        <taxon>Thermoproteota</taxon>
        <taxon>Thermoprotei</taxon>
        <taxon>Desulfurococcales</taxon>
        <taxon>Desulfurococcaceae</taxon>
        <taxon>Ignisphaera</taxon>
    </lineage>
</organism>
<sequence>MQYNQIETFTISDFSHYEKIYRDIVKNIKKIELIIETLINKCKYASMQCIINHNNIYLDLDIVKKILELINIVNLSCLITLCKHSIPIYTKYTNIYDLIELCSGSVEISKHRFDSLLKCISYSDTIMVITRNNFIPKPIANIIPLAKAYNEKIFIFNL</sequence>